<feature type="region of interest" description="Disordered" evidence="1">
    <location>
        <begin position="17"/>
        <end position="38"/>
    </location>
</feature>
<reference evidence="2 3" key="1">
    <citation type="submission" date="2021-02" db="EMBL/GenBank/DDBJ databases">
        <title>Genome assembly of Pseudopithomyces chartarum.</title>
        <authorList>
            <person name="Jauregui R."/>
            <person name="Singh J."/>
            <person name="Voisey C."/>
        </authorList>
    </citation>
    <scope>NUCLEOTIDE SEQUENCE [LARGE SCALE GENOMIC DNA]</scope>
    <source>
        <strain evidence="2 3">AGR01</strain>
    </source>
</reference>
<name>A0AAN6LRL8_9PLEO</name>
<accession>A0AAN6LRL8</accession>
<dbReference type="AlphaFoldDB" id="A0AAN6LRL8"/>
<proteinExistence type="predicted"/>
<evidence type="ECO:0000256" key="1">
    <source>
        <dbReference type="SAM" id="MobiDB-lite"/>
    </source>
</evidence>
<evidence type="ECO:0000313" key="3">
    <source>
        <dbReference type="Proteomes" id="UP001280581"/>
    </source>
</evidence>
<gene>
    <name evidence="2" type="ORF">GRF29_164g879199</name>
</gene>
<dbReference type="Proteomes" id="UP001280581">
    <property type="component" value="Unassembled WGS sequence"/>
</dbReference>
<sequence>MHGIHVRCPLLLISTGRGGESNALLKPDRPPAPLPAHRSSSFARACWNLAAAAPLPGILTDACTLEPRSQNPSSSPLPPPELSPFETERATVRANLPTK</sequence>
<organism evidence="2 3">
    <name type="scientific">Pseudopithomyces chartarum</name>
    <dbReference type="NCBI Taxonomy" id="1892770"/>
    <lineage>
        <taxon>Eukaryota</taxon>
        <taxon>Fungi</taxon>
        <taxon>Dikarya</taxon>
        <taxon>Ascomycota</taxon>
        <taxon>Pezizomycotina</taxon>
        <taxon>Dothideomycetes</taxon>
        <taxon>Pleosporomycetidae</taxon>
        <taxon>Pleosporales</taxon>
        <taxon>Massarineae</taxon>
        <taxon>Didymosphaeriaceae</taxon>
        <taxon>Pseudopithomyces</taxon>
    </lineage>
</organism>
<protein>
    <submittedName>
        <fullName evidence="2">Uncharacterized protein</fullName>
    </submittedName>
</protein>
<keyword evidence="3" id="KW-1185">Reference proteome</keyword>
<dbReference type="EMBL" id="WVTA01000015">
    <property type="protein sequence ID" value="KAK3201838.1"/>
    <property type="molecule type" value="Genomic_DNA"/>
</dbReference>
<comment type="caution">
    <text evidence="2">The sequence shown here is derived from an EMBL/GenBank/DDBJ whole genome shotgun (WGS) entry which is preliminary data.</text>
</comment>
<evidence type="ECO:0000313" key="2">
    <source>
        <dbReference type="EMBL" id="KAK3201838.1"/>
    </source>
</evidence>
<feature type="region of interest" description="Disordered" evidence="1">
    <location>
        <begin position="63"/>
        <end position="99"/>
    </location>
</feature>